<dbReference type="PANTHER" id="PTHR43283">
    <property type="entry name" value="BETA-LACTAMASE-RELATED"/>
    <property type="match status" value="1"/>
</dbReference>
<organism evidence="2 3">
    <name type="scientific">Devosia pacifica</name>
    <dbReference type="NCBI Taxonomy" id="1335967"/>
    <lineage>
        <taxon>Bacteria</taxon>
        <taxon>Pseudomonadati</taxon>
        <taxon>Pseudomonadota</taxon>
        <taxon>Alphaproteobacteria</taxon>
        <taxon>Hyphomicrobiales</taxon>
        <taxon>Devosiaceae</taxon>
        <taxon>Devosia</taxon>
    </lineage>
</organism>
<dbReference type="Gene3D" id="3.40.710.10">
    <property type="entry name" value="DD-peptidase/beta-lactamase superfamily"/>
    <property type="match status" value="1"/>
</dbReference>
<evidence type="ECO:0000259" key="1">
    <source>
        <dbReference type="Pfam" id="PF00144"/>
    </source>
</evidence>
<feature type="domain" description="Beta-lactamase-related" evidence="1">
    <location>
        <begin position="8"/>
        <end position="359"/>
    </location>
</feature>
<reference evidence="2" key="2">
    <citation type="submission" date="2020-09" db="EMBL/GenBank/DDBJ databases">
        <authorList>
            <person name="Sun Q."/>
            <person name="Kim S."/>
        </authorList>
    </citation>
    <scope>NUCLEOTIDE SEQUENCE</scope>
    <source>
        <strain evidence="2">KCTC 32437</strain>
    </source>
</reference>
<dbReference type="RefSeq" id="WP_189422502.1">
    <property type="nucleotide sequence ID" value="NZ_BMZE01000001.1"/>
</dbReference>
<keyword evidence="3" id="KW-1185">Reference proteome</keyword>
<dbReference type="InterPro" id="IPR050789">
    <property type="entry name" value="Diverse_Enzym_Activities"/>
</dbReference>
<sequence length="381" mass="40179">MSLKSRLDDALEAATSTGAIVGAHVIVDHRGQRVYDKTIGYNDRDVGESLAPDAIFRLSSLTKPIVATAILAMCDRGLLALADPVTKYLPDFQPALPDGTRPTILLDHLITHTAGLGGEVPLFDDERIDPAFLAVGLNRWHLSLEANIQRLMRVPLQFAPGEGWAYSQGLDVLGLVAAKIVDGSLGDAVEEFVTGPLGMKDTAFLAVEPSRLAIPYADSADGPVPMQDPHSVLNRSGGVTPFSPGRNIDPRVYHAGGGGMSGTAEDFMLLLRALLGLEGGVLAPATIKAGLQDHVPAQISGPDPGWGFGRFGAVLRDADTADCPCAAGTVRWGGIYGHTWFIDPENHIAALAMTNTAMSGYEGALPVAVRDAIYDGLKDDA</sequence>
<dbReference type="InterPro" id="IPR001466">
    <property type="entry name" value="Beta-lactam-related"/>
</dbReference>
<dbReference type="AlphaFoldDB" id="A0A918RTZ3"/>
<dbReference type="InterPro" id="IPR012338">
    <property type="entry name" value="Beta-lactam/transpept-like"/>
</dbReference>
<comment type="caution">
    <text evidence="2">The sequence shown here is derived from an EMBL/GenBank/DDBJ whole genome shotgun (WGS) entry which is preliminary data.</text>
</comment>
<dbReference type="PANTHER" id="PTHR43283:SF3">
    <property type="entry name" value="BETA-LACTAMASE FAMILY PROTEIN (AFU_ORTHOLOGUE AFUA_5G07500)"/>
    <property type="match status" value="1"/>
</dbReference>
<evidence type="ECO:0000313" key="3">
    <source>
        <dbReference type="Proteomes" id="UP000646579"/>
    </source>
</evidence>
<name>A0A918RTZ3_9HYPH</name>
<evidence type="ECO:0000313" key="2">
    <source>
        <dbReference type="EMBL" id="GHA10950.1"/>
    </source>
</evidence>
<accession>A0A918RTZ3</accession>
<protein>
    <submittedName>
        <fullName evidence="2">Beta-lactamase/esterase</fullName>
    </submittedName>
</protein>
<dbReference type="EMBL" id="BMZE01000001">
    <property type="protein sequence ID" value="GHA10950.1"/>
    <property type="molecule type" value="Genomic_DNA"/>
</dbReference>
<gene>
    <name evidence="2" type="ORF">GCM10007989_01560</name>
</gene>
<dbReference type="SUPFAM" id="SSF56601">
    <property type="entry name" value="beta-lactamase/transpeptidase-like"/>
    <property type="match status" value="1"/>
</dbReference>
<dbReference type="Pfam" id="PF00144">
    <property type="entry name" value="Beta-lactamase"/>
    <property type="match status" value="1"/>
</dbReference>
<proteinExistence type="predicted"/>
<reference evidence="2" key="1">
    <citation type="journal article" date="2014" name="Int. J. Syst. Evol. Microbiol.">
        <title>Complete genome sequence of Corynebacterium casei LMG S-19264T (=DSM 44701T), isolated from a smear-ripened cheese.</title>
        <authorList>
            <consortium name="US DOE Joint Genome Institute (JGI-PGF)"/>
            <person name="Walter F."/>
            <person name="Albersmeier A."/>
            <person name="Kalinowski J."/>
            <person name="Ruckert C."/>
        </authorList>
    </citation>
    <scope>NUCLEOTIDE SEQUENCE</scope>
    <source>
        <strain evidence="2">KCTC 32437</strain>
    </source>
</reference>
<dbReference type="Proteomes" id="UP000646579">
    <property type="component" value="Unassembled WGS sequence"/>
</dbReference>